<dbReference type="RefSeq" id="WP_141645191.1">
    <property type="nucleotide sequence ID" value="NZ_VIFM01000113.1"/>
</dbReference>
<dbReference type="InterPro" id="IPR050109">
    <property type="entry name" value="HTH-type_TetR-like_transc_reg"/>
</dbReference>
<dbReference type="Pfam" id="PF02909">
    <property type="entry name" value="TetR_C_1"/>
    <property type="match status" value="1"/>
</dbReference>
<organism evidence="6 7">
    <name type="scientific">Myxococcus llanfairpwllgwyngyllgogerychwyrndrobwllllantysiliogogogochensis</name>
    <dbReference type="NCBI Taxonomy" id="2590453"/>
    <lineage>
        <taxon>Bacteria</taxon>
        <taxon>Pseudomonadati</taxon>
        <taxon>Myxococcota</taxon>
        <taxon>Myxococcia</taxon>
        <taxon>Myxococcales</taxon>
        <taxon>Cystobacterineae</taxon>
        <taxon>Myxococcaceae</taxon>
        <taxon>Myxococcus</taxon>
    </lineage>
</organism>
<keyword evidence="3" id="KW-0804">Transcription</keyword>
<proteinExistence type="predicted"/>
<dbReference type="PROSITE" id="PS50977">
    <property type="entry name" value="HTH_TETR_2"/>
    <property type="match status" value="1"/>
</dbReference>
<evidence type="ECO:0000256" key="4">
    <source>
        <dbReference type="PROSITE-ProRule" id="PRU00335"/>
    </source>
</evidence>
<feature type="domain" description="HTH tetR-type" evidence="5">
    <location>
        <begin position="21"/>
        <end position="81"/>
    </location>
</feature>
<dbReference type="GO" id="GO:0003700">
    <property type="term" value="F:DNA-binding transcription factor activity"/>
    <property type="evidence" value="ECO:0007669"/>
    <property type="project" value="TreeGrafter"/>
</dbReference>
<dbReference type="SUPFAM" id="SSF46689">
    <property type="entry name" value="Homeodomain-like"/>
    <property type="match status" value="1"/>
</dbReference>
<dbReference type="InterPro" id="IPR009057">
    <property type="entry name" value="Homeodomain-like_sf"/>
</dbReference>
<dbReference type="GO" id="GO:0045892">
    <property type="term" value="P:negative regulation of DNA-templated transcription"/>
    <property type="evidence" value="ECO:0007669"/>
    <property type="project" value="InterPro"/>
</dbReference>
<dbReference type="SUPFAM" id="SSF48498">
    <property type="entry name" value="Tetracyclin repressor-like, C-terminal domain"/>
    <property type="match status" value="1"/>
</dbReference>
<evidence type="ECO:0000313" key="7">
    <source>
        <dbReference type="Proteomes" id="UP000315369"/>
    </source>
</evidence>
<dbReference type="AlphaFoldDB" id="A0A540WVN2"/>
<name>A0A540WVN2_9BACT</name>
<protein>
    <submittedName>
        <fullName evidence="6">TetR/AcrR family transcriptional regulator</fullName>
    </submittedName>
</protein>
<keyword evidence="2 4" id="KW-0238">DNA-binding</keyword>
<dbReference type="Pfam" id="PF00440">
    <property type="entry name" value="TetR_N"/>
    <property type="match status" value="1"/>
</dbReference>
<dbReference type="InterPro" id="IPR001647">
    <property type="entry name" value="HTH_TetR"/>
</dbReference>
<keyword evidence="7" id="KW-1185">Reference proteome</keyword>
<dbReference type="OrthoDB" id="5507265at2"/>
<dbReference type="Proteomes" id="UP000315369">
    <property type="component" value="Unassembled WGS sequence"/>
</dbReference>
<dbReference type="InterPro" id="IPR036271">
    <property type="entry name" value="Tet_transcr_reg_TetR-rel_C_sf"/>
</dbReference>
<feature type="DNA-binding region" description="H-T-H motif" evidence="4">
    <location>
        <begin position="44"/>
        <end position="63"/>
    </location>
</feature>
<evidence type="ECO:0000256" key="1">
    <source>
        <dbReference type="ARBA" id="ARBA00023015"/>
    </source>
</evidence>
<dbReference type="Gene3D" id="1.10.357.10">
    <property type="entry name" value="Tetracycline Repressor, domain 2"/>
    <property type="match status" value="1"/>
</dbReference>
<keyword evidence="1" id="KW-0805">Transcription regulation</keyword>
<accession>A0A540WVN2</accession>
<dbReference type="EMBL" id="VIFM01000113">
    <property type="protein sequence ID" value="TQF13069.1"/>
    <property type="molecule type" value="Genomic_DNA"/>
</dbReference>
<reference evidence="6 7" key="1">
    <citation type="submission" date="2019-06" db="EMBL/GenBank/DDBJ databases">
        <authorList>
            <person name="Livingstone P."/>
            <person name="Whitworth D."/>
        </authorList>
    </citation>
    <scope>NUCLEOTIDE SEQUENCE [LARGE SCALE GENOMIC DNA]</scope>
    <source>
        <strain evidence="6 7">AM401</strain>
    </source>
</reference>
<evidence type="ECO:0000256" key="2">
    <source>
        <dbReference type="ARBA" id="ARBA00023125"/>
    </source>
</evidence>
<dbReference type="PRINTS" id="PR00455">
    <property type="entry name" value="HTHTETR"/>
</dbReference>
<sequence>MAGREGATGKKARKTLGRPARLSLPLVTEAAAKLVRESGLKSLSMRVLAERIGATPMAVYKHVGDREELVSRVVEHVFEQLSLPDDSLAPLDWLREVALRVRVLGLTHRGVMDFLLEEGPAVRGALLVLERTVSKLHEVGVPWSEAGDLHNTFFSWLAGTIRRQEQWAGRSEDAPPPLQRFHAAALALPSKDYPGVKHTLARMRALDVDAEFQNSLDFMLEGIGRRIQRHQDEAPPAKKPRRKA</sequence>
<gene>
    <name evidence="6" type="ORF">FJV41_25695</name>
</gene>
<comment type="caution">
    <text evidence="6">The sequence shown here is derived from an EMBL/GenBank/DDBJ whole genome shotgun (WGS) entry which is preliminary data.</text>
</comment>
<dbReference type="PANTHER" id="PTHR30055:SF151">
    <property type="entry name" value="TRANSCRIPTIONAL REGULATORY PROTEIN"/>
    <property type="match status" value="1"/>
</dbReference>
<evidence type="ECO:0000313" key="6">
    <source>
        <dbReference type="EMBL" id="TQF13069.1"/>
    </source>
</evidence>
<evidence type="ECO:0000259" key="5">
    <source>
        <dbReference type="PROSITE" id="PS50977"/>
    </source>
</evidence>
<dbReference type="PANTHER" id="PTHR30055">
    <property type="entry name" value="HTH-TYPE TRANSCRIPTIONAL REGULATOR RUTR"/>
    <property type="match status" value="1"/>
</dbReference>
<dbReference type="GO" id="GO:0000976">
    <property type="term" value="F:transcription cis-regulatory region binding"/>
    <property type="evidence" value="ECO:0007669"/>
    <property type="project" value="TreeGrafter"/>
</dbReference>
<dbReference type="InterPro" id="IPR004111">
    <property type="entry name" value="Repressor_TetR_C"/>
</dbReference>
<evidence type="ECO:0000256" key="3">
    <source>
        <dbReference type="ARBA" id="ARBA00023163"/>
    </source>
</evidence>